<dbReference type="Gene3D" id="3.40.630.30">
    <property type="match status" value="1"/>
</dbReference>
<dbReference type="SUPFAM" id="SSF55729">
    <property type="entry name" value="Acyl-CoA N-acyltransferases (Nat)"/>
    <property type="match status" value="1"/>
</dbReference>
<dbReference type="InterPro" id="IPR016181">
    <property type="entry name" value="Acyl_CoA_acyltransferase"/>
</dbReference>
<dbReference type="InterPro" id="IPR007434">
    <property type="entry name" value="FemAB-like"/>
</dbReference>
<gene>
    <name evidence="1" type="ORF">QF035_009134</name>
</gene>
<keyword evidence="2" id="KW-1185">Reference proteome</keyword>
<sequence>MSYSTLVRDEAPVVTLLPGPAAISAHEWNALVSPGGFYSSHAWVAGLAHAHGPSPVLSAFSAGRLEGVVPTWTNADSTGLFSLEEMTRTLPGVVSADYLWLGTQRSTANVATITRNPAKRARILRALLEHARHLAARKGLKGVLWPYLSGPSAQEIASSHPLAHAVLHSTDAVVNVPTDGMAGLESSVSSKERMKWRRERRIFRSSCSSVEWTSLSPDVCERVAPLLANTRDKYGSPGGTAWMRRTLSGQLSSGVARNAFVALVHRGNDVTAAALFYGHGDWLYGRYWGASHAAPDYAYFVLTHYEAVDFAAQHGFRRLHLSVPASKSKTSRGAALTPLALVAVPSGATSIEGRALTFVNRRRAQDWIGAAPSAGPETLDPEWIP</sequence>
<evidence type="ECO:0000313" key="2">
    <source>
        <dbReference type="Proteomes" id="UP001230328"/>
    </source>
</evidence>
<accession>A0ABU0T7M4</accession>
<reference evidence="1 2" key="1">
    <citation type="submission" date="2023-07" db="EMBL/GenBank/DDBJ databases">
        <title>Comparative genomics of wheat-associated soil bacteria to identify genetic determinants of phenazine resistance.</title>
        <authorList>
            <person name="Mouncey N."/>
        </authorList>
    </citation>
    <scope>NUCLEOTIDE SEQUENCE [LARGE SCALE GENOMIC DNA]</scope>
    <source>
        <strain evidence="1 2">V2I4</strain>
    </source>
</reference>
<dbReference type="EMBL" id="JAUSZI010000002">
    <property type="protein sequence ID" value="MDQ1031552.1"/>
    <property type="molecule type" value="Genomic_DNA"/>
</dbReference>
<name>A0ABU0T7M4_9ACTN</name>
<organism evidence="1 2">
    <name type="scientific">Streptomyces umbrinus</name>
    <dbReference type="NCBI Taxonomy" id="67370"/>
    <lineage>
        <taxon>Bacteria</taxon>
        <taxon>Bacillati</taxon>
        <taxon>Actinomycetota</taxon>
        <taxon>Actinomycetes</taxon>
        <taxon>Kitasatosporales</taxon>
        <taxon>Streptomycetaceae</taxon>
        <taxon>Streptomyces</taxon>
        <taxon>Streptomyces phaeochromogenes group</taxon>
    </lineage>
</organism>
<dbReference type="Proteomes" id="UP001230328">
    <property type="component" value="Unassembled WGS sequence"/>
</dbReference>
<protein>
    <submittedName>
        <fullName evidence="1">N-acyltransferase</fullName>
    </submittedName>
</protein>
<evidence type="ECO:0000313" key="1">
    <source>
        <dbReference type="EMBL" id="MDQ1031552.1"/>
    </source>
</evidence>
<comment type="caution">
    <text evidence="1">The sequence shown here is derived from an EMBL/GenBank/DDBJ whole genome shotgun (WGS) entry which is preliminary data.</text>
</comment>
<dbReference type="RefSeq" id="WP_307527788.1">
    <property type="nucleotide sequence ID" value="NZ_JAUSZI010000002.1"/>
</dbReference>
<proteinExistence type="predicted"/>
<dbReference type="Pfam" id="PF04339">
    <property type="entry name" value="FemAB_like"/>
    <property type="match status" value="1"/>
</dbReference>